<comment type="similarity">
    <text evidence="7">Belongs to the binding-protein-dependent transport system permease family.</text>
</comment>
<feature type="transmembrane region" description="Helical" evidence="7">
    <location>
        <begin position="63"/>
        <end position="84"/>
    </location>
</feature>
<comment type="caution">
    <text evidence="9">The sequence shown here is derived from an EMBL/GenBank/DDBJ whole genome shotgun (WGS) entry which is preliminary data.</text>
</comment>
<evidence type="ECO:0000256" key="6">
    <source>
        <dbReference type="ARBA" id="ARBA00023136"/>
    </source>
</evidence>
<evidence type="ECO:0000256" key="2">
    <source>
        <dbReference type="ARBA" id="ARBA00022448"/>
    </source>
</evidence>
<dbReference type="PROSITE" id="PS50928">
    <property type="entry name" value="ABC_TM1"/>
    <property type="match status" value="1"/>
</dbReference>
<dbReference type="PANTHER" id="PTHR43005">
    <property type="entry name" value="BLR7065 PROTEIN"/>
    <property type="match status" value="1"/>
</dbReference>
<dbReference type="PANTHER" id="PTHR43005:SF1">
    <property type="entry name" value="SPERMIDINE_PUTRESCINE TRANSPORT SYSTEM PERMEASE PROTEIN"/>
    <property type="match status" value="1"/>
</dbReference>
<evidence type="ECO:0000256" key="5">
    <source>
        <dbReference type="ARBA" id="ARBA00022989"/>
    </source>
</evidence>
<proteinExistence type="inferred from homology"/>
<evidence type="ECO:0000256" key="3">
    <source>
        <dbReference type="ARBA" id="ARBA00022475"/>
    </source>
</evidence>
<dbReference type="Gene3D" id="1.10.3720.10">
    <property type="entry name" value="MetI-like"/>
    <property type="match status" value="1"/>
</dbReference>
<evidence type="ECO:0000259" key="8">
    <source>
        <dbReference type="PROSITE" id="PS50928"/>
    </source>
</evidence>
<dbReference type="EMBL" id="BSTJ01000002">
    <property type="protein sequence ID" value="GLY73906.1"/>
    <property type="molecule type" value="Genomic_DNA"/>
</dbReference>
<name>A0A9W6RDA4_9ACTN</name>
<gene>
    <name evidence="9" type="ORF">Airi01_021730</name>
</gene>
<dbReference type="AlphaFoldDB" id="A0A9W6RDA4"/>
<evidence type="ECO:0000256" key="7">
    <source>
        <dbReference type="RuleBase" id="RU363032"/>
    </source>
</evidence>
<protein>
    <submittedName>
        <fullName evidence="9">ABC transporter permease</fullName>
    </submittedName>
</protein>
<evidence type="ECO:0000313" key="9">
    <source>
        <dbReference type="EMBL" id="GLY73906.1"/>
    </source>
</evidence>
<feature type="transmembrane region" description="Helical" evidence="7">
    <location>
        <begin position="137"/>
        <end position="170"/>
    </location>
</feature>
<keyword evidence="3" id="KW-1003">Cell membrane</keyword>
<feature type="domain" description="ABC transmembrane type-1" evidence="8">
    <location>
        <begin position="59"/>
        <end position="273"/>
    </location>
</feature>
<keyword evidence="2 7" id="KW-0813">Transport</keyword>
<keyword evidence="6 7" id="KW-0472">Membrane</keyword>
<reference evidence="9" key="1">
    <citation type="submission" date="2023-03" db="EMBL/GenBank/DDBJ databases">
        <title>Actinoallomurus iriomotensis NBRC 103681.</title>
        <authorList>
            <person name="Ichikawa N."/>
            <person name="Sato H."/>
            <person name="Tonouchi N."/>
        </authorList>
    </citation>
    <scope>NUCLEOTIDE SEQUENCE</scope>
    <source>
        <strain evidence="9">NBRC 103681</strain>
    </source>
</reference>
<dbReference type="SUPFAM" id="SSF161098">
    <property type="entry name" value="MetI-like"/>
    <property type="match status" value="1"/>
</dbReference>
<evidence type="ECO:0000313" key="10">
    <source>
        <dbReference type="Proteomes" id="UP001165135"/>
    </source>
</evidence>
<dbReference type="CDD" id="cd06261">
    <property type="entry name" value="TM_PBP2"/>
    <property type="match status" value="1"/>
</dbReference>
<evidence type="ECO:0000256" key="4">
    <source>
        <dbReference type="ARBA" id="ARBA00022692"/>
    </source>
</evidence>
<dbReference type="Proteomes" id="UP001165135">
    <property type="component" value="Unassembled WGS sequence"/>
</dbReference>
<feature type="transmembrane region" description="Helical" evidence="7">
    <location>
        <begin position="96"/>
        <end position="117"/>
    </location>
</feature>
<evidence type="ECO:0000256" key="1">
    <source>
        <dbReference type="ARBA" id="ARBA00004651"/>
    </source>
</evidence>
<keyword evidence="4 7" id="KW-0812">Transmembrane</keyword>
<dbReference type="GO" id="GO:0055085">
    <property type="term" value="P:transmembrane transport"/>
    <property type="evidence" value="ECO:0007669"/>
    <property type="project" value="InterPro"/>
</dbReference>
<dbReference type="InterPro" id="IPR035906">
    <property type="entry name" value="MetI-like_sf"/>
</dbReference>
<dbReference type="Pfam" id="PF00528">
    <property type="entry name" value="BPD_transp_1"/>
    <property type="match status" value="1"/>
</dbReference>
<comment type="subcellular location">
    <subcellularLocation>
        <location evidence="1 7">Cell membrane</location>
        <topology evidence="1 7">Multi-pass membrane protein</topology>
    </subcellularLocation>
</comment>
<dbReference type="InterPro" id="IPR000515">
    <property type="entry name" value="MetI-like"/>
</dbReference>
<dbReference type="GO" id="GO:0005886">
    <property type="term" value="C:plasma membrane"/>
    <property type="evidence" value="ECO:0007669"/>
    <property type="project" value="UniProtKB-SubCell"/>
</dbReference>
<feature type="transmembrane region" description="Helical" evidence="7">
    <location>
        <begin position="205"/>
        <end position="226"/>
    </location>
</feature>
<sequence length="287" mass="31168">MAMAMPALLVTVALLAYPLVYSFWVSLHEQTLGSRRPAKWVGIDNYTSVVTDPTFFPSLTRTVLFAVAVVAGTLLLGMTFALALNQEFPGRSIVRGVLILPWSLSQITLALTFGWIFNSTFGPLNGALFDAGLIDKYVAWFASGRVALIVMAVAFIWSLVPFATLLLLGALQTVPEDLHKAARIDGAGPVRRFFFVTLPWIRDTVLVVAVLALINAFLAFALIYILTGGGPGTETTLLSWWGYTTAFRDLDLGRGAAIFYLMTLAMVILASLTAFAISGRGRQRRAA</sequence>
<keyword evidence="5 7" id="KW-1133">Transmembrane helix</keyword>
<accession>A0A9W6RDA4</accession>
<organism evidence="9 10">
    <name type="scientific">Actinoallomurus iriomotensis</name>
    <dbReference type="NCBI Taxonomy" id="478107"/>
    <lineage>
        <taxon>Bacteria</taxon>
        <taxon>Bacillati</taxon>
        <taxon>Actinomycetota</taxon>
        <taxon>Actinomycetes</taxon>
        <taxon>Streptosporangiales</taxon>
        <taxon>Thermomonosporaceae</taxon>
        <taxon>Actinoallomurus</taxon>
    </lineage>
</organism>
<feature type="transmembrane region" description="Helical" evidence="7">
    <location>
        <begin position="257"/>
        <end position="277"/>
    </location>
</feature>